<dbReference type="AlphaFoldDB" id="A0A0W8C4G4"/>
<proteinExistence type="predicted"/>
<accession>A0A0W8C4G4</accession>
<evidence type="ECO:0000313" key="2">
    <source>
        <dbReference type="Proteomes" id="UP000052943"/>
    </source>
</evidence>
<reference evidence="1 2" key="1">
    <citation type="submission" date="2015-11" db="EMBL/GenBank/DDBJ databases">
        <title>Genomes and virulence difference between two physiological races of Phytophthora nicotianae.</title>
        <authorList>
            <person name="Liu H."/>
            <person name="Ma X."/>
            <person name="Yu H."/>
            <person name="Fang D."/>
            <person name="Li Y."/>
            <person name="Wang X."/>
            <person name="Wang W."/>
            <person name="Dong Y."/>
            <person name="Xiao B."/>
        </authorList>
    </citation>
    <scope>NUCLEOTIDE SEQUENCE [LARGE SCALE GENOMIC DNA]</scope>
    <source>
        <strain evidence="2">race 0</strain>
    </source>
</reference>
<comment type="caution">
    <text evidence="1">The sequence shown here is derived from an EMBL/GenBank/DDBJ whole genome shotgun (WGS) entry which is preliminary data.</text>
</comment>
<gene>
    <name evidence="1" type="ORF">AM587_10003762</name>
</gene>
<protein>
    <submittedName>
        <fullName evidence="1">Uncharacterized protein</fullName>
    </submittedName>
</protein>
<dbReference type="Proteomes" id="UP000052943">
    <property type="component" value="Unassembled WGS sequence"/>
</dbReference>
<dbReference type="EMBL" id="LNFO01005031">
    <property type="protein sequence ID" value="KUF78971.1"/>
    <property type="molecule type" value="Genomic_DNA"/>
</dbReference>
<name>A0A0W8C4G4_PHYNI</name>
<evidence type="ECO:0000313" key="1">
    <source>
        <dbReference type="EMBL" id="KUF78971.1"/>
    </source>
</evidence>
<sequence>MWRVESVRREIEEREVDKHASKCKVDSVKSAKNVENTNTVESVGSTENAEGVDTMASSEKYFDEYKLRERANQHIARSMQALAISTKVDQVCPGKLDKNLNKQGLKNNVVIAINPKLWKSRGQQRSTTSRVAVHNLGVDGYPRMVLENIIDRRLTRLMQQMLQIARADNKMCQVFILDVHCEESRTWISPVARLTILRIDALVDWFD</sequence>
<organism evidence="1 2">
    <name type="scientific">Phytophthora nicotianae</name>
    <name type="common">Potato buckeye rot agent</name>
    <name type="synonym">Phytophthora parasitica</name>
    <dbReference type="NCBI Taxonomy" id="4792"/>
    <lineage>
        <taxon>Eukaryota</taxon>
        <taxon>Sar</taxon>
        <taxon>Stramenopiles</taxon>
        <taxon>Oomycota</taxon>
        <taxon>Peronosporomycetes</taxon>
        <taxon>Peronosporales</taxon>
        <taxon>Peronosporaceae</taxon>
        <taxon>Phytophthora</taxon>
    </lineage>
</organism>